<keyword evidence="3" id="KW-1185">Reference proteome</keyword>
<feature type="compositionally biased region" description="Basic and acidic residues" evidence="1">
    <location>
        <begin position="70"/>
        <end position="81"/>
    </location>
</feature>
<sequence length="202" mass="22658">MAKRIVGLPEDFDLNIAEESVRDEPVRIGDFLDDFPVAARPAAPRPGRRDPPPRGGDEPRSTGPAALPARVDEPPGEKEPPRAPQQRKVKPRRDPTQKAKEVAAPKKPPRKQINMTPETLDMVDDLLRYIQMYSRQSDTKASEMFHAIVLAAFQAKKHLDLSDVPRRGQWGSTTAKNFPVALSQAFTRAIAHAFREKRELDQ</sequence>
<evidence type="ECO:0000256" key="1">
    <source>
        <dbReference type="SAM" id="MobiDB-lite"/>
    </source>
</evidence>
<proteinExistence type="predicted"/>
<feature type="compositionally biased region" description="Basic and acidic residues" evidence="1">
    <location>
        <begin position="92"/>
        <end position="104"/>
    </location>
</feature>
<evidence type="ECO:0000313" key="3">
    <source>
        <dbReference type="Proteomes" id="UP000280296"/>
    </source>
</evidence>
<organism evidence="2 3">
    <name type="scientific">Tautonia sociabilis</name>
    <dbReference type="NCBI Taxonomy" id="2080755"/>
    <lineage>
        <taxon>Bacteria</taxon>
        <taxon>Pseudomonadati</taxon>
        <taxon>Planctomycetota</taxon>
        <taxon>Planctomycetia</taxon>
        <taxon>Isosphaerales</taxon>
        <taxon>Isosphaeraceae</taxon>
        <taxon>Tautonia</taxon>
    </lineage>
</organism>
<reference evidence="2 3" key="1">
    <citation type="submission" date="2018-12" db="EMBL/GenBank/DDBJ databases">
        <authorList>
            <person name="Toschakov S.V."/>
        </authorList>
    </citation>
    <scope>NUCLEOTIDE SEQUENCE [LARGE SCALE GENOMIC DNA]</scope>
    <source>
        <strain evidence="2 3">GM2012</strain>
    </source>
</reference>
<dbReference type="OrthoDB" id="302411at2"/>
<feature type="compositionally biased region" description="Basic and acidic residues" evidence="1">
    <location>
        <begin position="47"/>
        <end position="60"/>
    </location>
</feature>
<reference evidence="2 3" key="2">
    <citation type="submission" date="2019-01" db="EMBL/GenBank/DDBJ databases">
        <title>Tautonia sociabilis, a novel thermotolerant planctomycete of Isosphaeraceae family, isolated from a 4000 m deep subterranean habitat.</title>
        <authorList>
            <person name="Kovaleva O.L."/>
            <person name="Elcheninov A.G."/>
            <person name="Van Heerden E."/>
            <person name="Toshchakov S.V."/>
            <person name="Novikov A."/>
            <person name="Bonch-Osmolovskaya E.A."/>
            <person name="Kublanov I.V."/>
        </authorList>
    </citation>
    <scope>NUCLEOTIDE SEQUENCE [LARGE SCALE GENOMIC DNA]</scope>
    <source>
        <strain evidence="2 3">GM2012</strain>
    </source>
</reference>
<dbReference type="RefSeq" id="WP_126725117.1">
    <property type="nucleotide sequence ID" value="NZ_RYZH01000015.1"/>
</dbReference>
<evidence type="ECO:0000313" key="2">
    <source>
        <dbReference type="EMBL" id="RUL87996.1"/>
    </source>
</evidence>
<protein>
    <submittedName>
        <fullName evidence="2">Uncharacterized protein</fullName>
    </submittedName>
</protein>
<dbReference type="EMBL" id="RYZH01000015">
    <property type="protein sequence ID" value="RUL87996.1"/>
    <property type="molecule type" value="Genomic_DNA"/>
</dbReference>
<comment type="caution">
    <text evidence="2">The sequence shown here is derived from an EMBL/GenBank/DDBJ whole genome shotgun (WGS) entry which is preliminary data.</text>
</comment>
<feature type="region of interest" description="Disordered" evidence="1">
    <location>
        <begin position="21"/>
        <end position="113"/>
    </location>
</feature>
<gene>
    <name evidence="2" type="ORF">TsocGM_09755</name>
</gene>
<dbReference type="AlphaFoldDB" id="A0A432MLI5"/>
<dbReference type="Proteomes" id="UP000280296">
    <property type="component" value="Unassembled WGS sequence"/>
</dbReference>
<name>A0A432MLI5_9BACT</name>
<accession>A0A432MLI5</accession>